<evidence type="ECO:0000313" key="2">
    <source>
        <dbReference type="EMBL" id="GBP78377.1"/>
    </source>
</evidence>
<organism evidence="2 3">
    <name type="scientific">Eumeta variegata</name>
    <name type="common">Bagworm moth</name>
    <name type="synonym">Eumeta japonica</name>
    <dbReference type="NCBI Taxonomy" id="151549"/>
    <lineage>
        <taxon>Eukaryota</taxon>
        <taxon>Metazoa</taxon>
        <taxon>Ecdysozoa</taxon>
        <taxon>Arthropoda</taxon>
        <taxon>Hexapoda</taxon>
        <taxon>Insecta</taxon>
        <taxon>Pterygota</taxon>
        <taxon>Neoptera</taxon>
        <taxon>Endopterygota</taxon>
        <taxon>Lepidoptera</taxon>
        <taxon>Glossata</taxon>
        <taxon>Ditrysia</taxon>
        <taxon>Tineoidea</taxon>
        <taxon>Psychidae</taxon>
        <taxon>Oiketicinae</taxon>
        <taxon>Eumeta</taxon>
    </lineage>
</organism>
<feature type="compositionally biased region" description="Low complexity" evidence="1">
    <location>
        <begin position="50"/>
        <end position="67"/>
    </location>
</feature>
<dbReference type="OrthoDB" id="6627079at2759"/>
<comment type="caution">
    <text evidence="2">The sequence shown here is derived from an EMBL/GenBank/DDBJ whole genome shotgun (WGS) entry which is preliminary data.</text>
</comment>
<accession>A0A4C1YVI5</accession>
<reference evidence="2 3" key="1">
    <citation type="journal article" date="2019" name="Commun. Biol.">
        <title>The bagworm genome reveals a unique fibroin gene that provides high tensile strength.</title>
        <authorList>
            <person name="Kono N."/>
            <person name="Nakamura H."/>
            <person name="Ohtoshi R."/>
            <person name="Tomita M."/>
            <person name="Numata K."/>
            <person name="Arakawa K."/>
        </authorList>
    </citation>
    <scope>NUCLEOTIDE SEQUENCE [LARGE SCALE GENOMIC DNA]</scope>
</reference>
<name>A0A4C1YVI5_EUMVA</name>
<feature type="region of interest" description="Disordered" evidence="1">
    <location>
        <begin position="100"/>
        <end position="140"/>
    </location>
</feature>
<proteinExistence type="predicted"/>
<evidence type="ECO:0000256" key="1">
    <source>
        <dbReference type="SAM" id="MobiDB-lite"/>
    </source>
</evidence>
<dbReference type="EMBL" id="BGZK01001367">
    <property type="protein sequence ID" value="GBP78377.1"/>
    <property type="molecule type" value="Genomic_DNA"/>
</dbReference>
<evidence type="ECO:0000313" key="3">
    <source>
        <dbReference type="Proteomes" id="UP000299102"/>
    </source>
</evidence>
<dbReference type="AlphaFoldDB" id="A0A4C1YVI5"/>
<protein>
    <submittedName>
        <fullName evidence="2">Uncharacterized protein</fullName>
    </submittedName>
</protein>
<sequence length="224" mass="25242">MSTPSVDYLFFWPVMPRYGGAVSNRRCLRGPDAVYKLRSMYGGSRRPCSAPGNAPAGPRRVAGRAATASSLAAARPCSAPSMSHAASSRVTRALDTRVLLSPGRHGPSVGHGDASSTRQQMCPRTSPDTFADDSTSCPHSSYKKWKRRRWWMLAIHRNRTKNSMDNQLAELCVEPSSEFSNFVRMSCSDFEYLLQRYLQWLLKDTDWRDAIPVKVNIKIFSYWR</sequence>
<feature type="region of interest" description="Disordered" evidence="1">
    <location>
        <begin position="43"/>
        <end position="67"/>
    </location>
</feature>
<dbReference type="Proteomes" id="UP000299102">
    <property type="component" value="Unassembled WGS sequence"/>
</dbReference>
<keyword evidence="3" id="KW-1185">Reference proteome</keyword>
<gene>
    <name evidence="2" type="ORF">EVAR_25713_1</name>
</gene>
<feature type="compositionally biased region" description="Polar residues" evidence="1">
    <location>
        <begin position="114"/>
        <end position="139"/>
    </location>
</feature>